<accession>A0A1I4M7Z4</accession>
<evidence type="ECO:0000313" key="6">
    <source>
        <dbReference type="Proteomes" id="UP000199520"/>
    </source>
</evidence>
<evidence type="ECO:0000256" key="1">
    <source>
        <dbReference type="ARBA" id="ARBA00022723"/>
    </source>
</evidence>
<dbReference type="InterPro" id="IPR017900">
    <property type="entry name" value="4Fe4S_Fe_S_CS"/>
</dbReference>
<dbReference type="AlphaFoldDB" id="A0A1I4M7Z4"/>
<protein>
    <submittedName>
        <fullName evidence="5">4Fe-4S binding domain-containing protein</fullName>
    </submittedName>
</protein>
<organism evidence="5 6">
    <name type="scientific">Pelosinus propionicus DSM 13327</name>
    <dbReference type="NCBI Taxonomy" id="1123291"/>
    <lineage>
        <taxon>Bacteria</taxon>
        <taxon>Bacillati</taxon>
        <taxon>Bacillota</taxon>
        <taxon>Negativicutes</taxon>
        <taxon>Selenomonadales</taxon>
        <taxon>Sporomusaceae</taxon>
        <taxon>Pelosinus</taxon>
    </lineage>
</organism>
<proteinExistence type="predicted"/>
<dbReference type="PROSITE" id="PS00198">
    <property type="entry name" value="4FE4S_FER_1"/>
    <property type="match status" value="1"/>
</dbReference>
<dbReference type="GO" id="GO:0051536">
    <property type="term" value="F:iron-sulfur cluster binding"/>
    <property type="evidence" value="ECO:0007669"/>
    <property type="project" value="UniProtKB-KW"/>
</dbReference>
<reference evidence="6" key="1">
    <citation type="submission" date="2016-10" db="EMBL/GenBank/DDBJ databases">
        <authorList>
            <person name="Varghese N."/>
            <person name="Submissions S."/>
        </authorList>
    </citation>
    <scope>NUCLEOTIDE SEQUENCE [LARGE SCALE GENOMIC DNA]</scope>
    <source>
        <strain evidence="6">DSM 13327</strain>
    </source>
</reference>
<keyword evidence="2" id="KW-0408">Iron</keyword>
<keyword evidence="6" id="KW-1185">Reference proteome</keyword>
<dbReference type="Pfam" id="PF00037">
    <property type="entry name" value="Fer4"/>
    <property type="match status" value="1"/>
</dbReference>
<dbReference type="STRING" id="1123291.SAMN04490355_103060"/>
<dbReference type="GO" id="GO:0046872">
    <property type="term" value="F:metal ion binding"/>
    <property type="evidence" value="ECO:0007669"/>
    <property type="project" value="UniProtKB-KW"/>
</dbReference>
<gene>
    <name evidence="5" type="ORF">SAMN04490355_103060</name>
</gene>
<evidence type="ECO:0000313" key="5">
    <source>
        <dbReference type="EMBL" id="SFL99401.1"/>
    </source>
</evidence>
<dbReference type="PROSITE" id="PS51379">
    <property type="entry name" value="4FE4S_FER_2"/>
    <property type="match status" value="1"/>
</dbReference>
<name>A0A1I4M7Z4_9FIRM</name>
<dbReference type="EMBL" id="FOTS01000030">
    <property type="protein sequence ID" value="SFL99401.1"/>
    <property type="molecule type" value="Genomic_DNA"/>
</dbReference>
<dbReference type="InterPro" id="IPR017896">
    <property type="entry name" value="4Fe4S_Fe-S-bd"/>
</dbReference>
<dbReference type="RefSeq" id="WP_090939415.1">
    <property type="nucleotide sequence ID" value="NZ_FOTS01000030.1"/>
</dbReference>
<dbReference type="OrthoDB" id="1683619at2"/>
<evidence type="ECO:0000256" key="2">
    <source>
        <dbReference type="ARBA" id="ARBA00023004"/>
    </source>
</evidence>
<dbReference type="Gene3D" id="3.30.70.20">
    <property type="match status" value="1"/>
</dbReference>
<keyword evidence="3" id="KW-0411">Iron-sulfur</keyword>
<dbReference type="SUPFAM" id="SSF54862">
    <property type="entry name" value="4Fe-4S ferredoxins"/>
    <property type="match status" value="1"/>
</dbReference>
<evidence type="ECO:0000259" key="4">
    <source>
        <dbReference type="PROSITE" id="PS51379"/>
    </source>
</evidence>
<keyword evidence="1" id="KW-0479">Metal-binding</keyword>
<dbReference type="Proteomes" id="UP000199520">
    <property type="component" value="Unassembled WGS sequence"/>
</dbReference>
<sequence length="151" mass="16615">MPSQERFAKGPIALFECMQQIPCNPCADACPRGAITVKEINDCPSLNEELCNGCGVCMTHCPGLSIFVVDYTYGKDAALVKIPYEFSPLPEAKTVVDALNRQGQWIGTAQVIRVQTSPNKTNIIWLSVPRELAMEVRSIRLRKQSGNMSSP</sequence>
<evidence type="ECO:0000256" key="3">
    <source>
        <dbReference type="ARBA" id="ARBA00023014"/>
    </source>
</evidence>
<feature type="domain" description="4Fe-4S ferredoxin-type" evidence="4">
    <location>
        <begin position="42"/>
        <end position="71"/>
    </location>
</feature>